<dbReference type="RefSeq" id="WP_073211846.1">
    <property type="nucleotide sequence ID" value="NZ_BAPR01000216.1"/>
</dbReference>
<dbReference type="STRING" id="1120923.SAMN02746095_02879"/>
<name>A0A0D6PJP8_9PROT</name>
<organism evidence="2 3">
    <name type="scientific">Acidocella aminolytica 101 = DSM 11237</name>
    <dbReference type="NCBI Taxonomy" id="1120923"/>
    <lineage>
        <taxon>Bacteria</taxon>
        <taxon>Pseudomonadati</taxon>
        <taxon>Pseudomonadota</taxon>
        <taxon>Alphaproteobacteria</taxon>
        <taxon>Acetobacterales</taxon>
        <taxon>Acidocellaceae</taxon>
        <taxon>Acidocella</taxon>
    </lineage>
</organism>
<dbReference type="Pfam" id="PF10030">
    <property type="entry name" value="DUF2272"/>
    <property type="match status" value="1"/>
</dbReference>
<dbReference type="AlphaFoldDB" id="A0A0D6PJP8"/>
<protein>
    <recommendedName>
        <fullName evidence="1">DUF2272 domain-containing protein</fullName>
    </recommendedName>
</protein>
<dbReference type="PROSITE" id="PS51257">
    <property type="entry name" value="PROKAR_LIPOPROTEIN"/>
    <property type="match status" value="1"/>
</dbReference>
<dbReference type="InterPro" id="IPR019262">
    <property type="entry name" value="DUF2272"/>
</dbReference>
<feature type="domain" description="DUF2272" evidence="1">
    <location>
        <begin position="84"/>
        <end position="260"/>
    </location>
</feature>
<dbReference type="EMBL" id="BANC01000090">
    <property type="protein sequence ID" value="GAN81423.1"/>
    <property type="molecule type" value="Genomic_DNA"/>
</dbReference>
<dbReference type="OrthoDB" id="8836344at2"/>
<evidence type="ECO:0000259" key="1">
    <source>
        <dbReference type="Pfam" id="PF10030"/>
    </source>
</evidence>
<gene>
    <name evidence="2" type="ORF">Aam_092_044</name>
</gene>
<keyword evidence="3" id="KW-1185">Reference proteome</keyword>
<proteinExistence type="predicted"/>
<reference evidence="2 3" key="1">
    <citation type="submission" date="2012-11" db="EMBL/GenBank/DDBJ databases">
        <title>Whole genome sequence of Acidocella aminolytica 101 = DSM 11237.</title>
        <authorList>
            <person name="Azuma Y."/>
            <person name="Higashiura N."/>
            <person name="Hirakawa H."/>
            <person name="Matsushita K."/>
        </authorList>
    </citation>
    <scope>NUCLEOTIDE SEQUENCE [LARGE SCALE GENOMIC DNA]</scope>
    <source>
        <strain evidence="3">101 / DSM 11237</strain>
    </source>
</reference>
<dbReference type="Proteomes" id="UP000032668">
    <property type="component" value="Unassembled WGS sequence"/>
</dbReference>
<sequence length="266" mass="29580">MKRFVPHNKKLPAPLFSKKAAFLFGGFLSGCVAQNHAPPFANGPYEPFSRSAAVAVALREWRLWGAETYTYGQSYTQHAATMAERQQGLWQRVGEYWWEGMNTSQPDSRWTGKHNARGQIFPVSRNGHYAWSAAFISYVMRIAGAGPNFPYAPDHAFYIDYAARPYRPGKLLIAENPKDYAPRQGDLVCFARGRARNMAFKDLPTTGFFPSHCGIVTGGGPGRVDVVGGNVDDSVMMQPLHATAQGLLSDNPENWFVVVKVLYARN</sequence>
<evidence type="ECO:0000313" key="2">
    <source>
        <dbReference type="EMBL" id="GAN81423.1"/>
    </source>
</evidence>
<comment type="caution">
    <text evidence="2">The sequence shown here is derived from an EMBL/GenBank/DDBJ whole genome shotgun (WGS) entry which is preliminary data.</text>
</comment>
<evidence type="ECO:0000313" key="3">
    <source>
        <dbReference type="Proteomes" id="UP000032668"/>
    </source>
</evidence>
<accession>A0A0D6PJP8</accession>